<proteinExistence type="inferred from homology"/>
<sequence>MGYIMELRKQVGTRPLIMTGACVLVLADDSLLFVKRTDNGTWGLPGGSMEPGERLEQAAARELKEETGFTAGPLKLFDVFSGPELYYKYPNGDEVYNVVTVYVSDQVEGTAAPDTEEVSELKFFGLEQLPEAINPPDRPIIQAMLARYEEIEGILGRNSTF</sequence>
<evidence type="ECO:0000313" key="6">
    <source>
        <dbReference type="Proteomes" id="UP000215596"/>
    </source>
</evidence>
<evidence type="ECO:0000256" key="3">
    <source>
        <dbReference type="RuleBase" id="RU003476"/>
    </source>
</evidence>
<dbReference type="RefSeq" id="WP_095265884.1">
    <property type="nucleotide sequence ID" value="NZ_NPBY01000044.1"/>
</dbReference>
<dbReference type="PROSITE" id="PS51462">
    <property type="entry name" value="NUDIX"/>
    <property type="match status" value="1"/>
</dbReference>
<evidence type="ECO:0000313" key="5">
    <source>
        <dbReference type="EMBL" id="PAD75821.1"/>
    </source>
</evidence>
<comment type="similarity">
    <text evidence="3">Belongs to the Nudix hydrolase family.</text>
</comment>
<dbReference type="Gene3D" id="3.90.79.10">
    <property type="entry name" value="Nucleoside Triphosphate Pyrophosphohydrolase"/>
    <property type="match status" value="1"/>
</dbReference>
<organism evidence="5 6">
    <name type="scientific">Paenibacillus campinasensis</name>
    <dbReference type="NCBI Taxonomy" id="66347"/>
    <lineage>
        <taxon>Bacteria</taxon>
        <taxon>Bacillati</taxon>
        <taxon>Bacillota</taxon>
        <taxon>Bacilli</taxon>
        <taxon>Bacillales</taxon>
        <taxon>Paenibacillaceae</taxon>
        <taxon>Paenibacillus</taxon>
    </lineage>
</organism>
<reference evidence="5 6" key="1">
    <citation type="submission" date="2017-07" db="EMBL/GenBank/DDBJ databases">
        <title>Isolation and whole genome analysis of endospore-forming bacteria from heroin.</title>
        <authorList>
            <person name="Kalinowski J."/>
            <person name="Ahrens B."/>
            <person name="Al-Dilaimi A."/>
            <person name="Winkler A."/>
            <person name="Wibberg D."/>
            <person name="Schleenbecker U."/>
            <person name="Ruckert C."/>
            <person name="Wolfel R."/>
            <person name="Grass G."/>
        </authorList>
    </citation>
    <scope>NUCLEOTIDE SEQUENCE [LARGE SCALE GENOMIC DNA]</scope>
    <source>
        <strain evidence="5 6">7537-G1</strain>
    </source>
</reference>
<dbReference type="SUPFAM" id="SSF55811">
    <property type="entry name" value="Nudix"/>
    <property type="match status" value="1"/>
</dbReference>
<dbReference type="PRINTS" id="PR00502">
    <property type="entry name" value="NUDIXFAMILY"/>
</dbReference>
<dbReference type="AlphaFoldDB" id="A0A268ERW7"/>
<dbReference type="PROSITE" id="PS00893">
    <property type="entry name" value="NUDIX_BOX"/>
    <property type="match status" value="1"/>
</dbReference>
<dbReference type="InterPro" id="IPR000086">
    <property type="entry name" value="NUDIX_hydrolase_dom"/>
</dbReference>
<gene>
    <name evidence="5" type="ORF">CHH67_14360</name>
</gene>
<comment type="caution">
    <text evidence="5">The sequence shown here is derived from an EMBL/GenBank/DDBJ whole genome shotgun (WGS) entry which is preliminary data.</text>
</comment>
<dbReference type="Pfam" id="PF00293">
    <property type="entry name" value="NUDIX"/>
    <property type="match status" value="1"/>
</dbReference>
<comment type="cofactor">
    <cofactor evidence="1">
        <name>Mg(2+)</name>
        <dbReference type="ChEBI" id="CHEBI:18420"/>
    </cofactor>
</comment>
<dbReference type="EMBL" id="NPBY01000044">
    <property type="protein sequence ID" value="PAD75821.1"/>
    <property type="molecule type" value="Genomic_DNA"/>
</dbReference>
<keyword evidence="2 3" id="KW-0378">Hydrolase</keyword>
<evidence type="ECO:0000256" key="2">
    <source>
        <dbReference type="ARBA" id="ARBA00022801"/>
    </source>
</evidence>
<dbReference type="InterPro" id="IPR015797">
    <property type="entry name" value="NUDIX_hydrolase-like_dom_sf"/>
</dbReference>
<dbReference type="PANTHER" id="PTHR43046">
    <property type="entry name" value="GDP-MANNOSE MANNOSYL HYDROLASE"/>
    <property type="match status" value="1"/>
</dbReference>
<feature type="domain" description="Nudix hydrolase" evidence="4">
    <location>
        <begin position="15"/>
        <end position="146"/>
    </location>
</feature>
<evidence type="ECO:0000256" key="1">
    <source>
        <dbReference type="ARBA" id="ARBA00001946"/>
    </source>
</evidence>
<dbReference type="GO" id="GO:0016787">
    <property type="term" value="F:hydrolase activity"/>
    <property type="evidence" value="ECO:0007669"/>
    <property type="project" value="UniProtKB-KW"/>
</dbReference>
<accession>A0A268ERW7</accession>
<dbReference type="OrthoDB" id="9787476at2"/>
<name>A0A268ERW7_9BACL</name>
<dbReference type="Proteomes" id="UP000215596">
    <property type="component" value="Unassembled WGS sequence"/>
</dbReference>
<protein>
    <submittedName>
        <fullName evidence="5">ADP-ribose pyrophosphatase</fullName>
    </submittedName>
</protein>
<dbReference type="InterPro" id="IPR020084">
    <property type="entry name" value="NUDIX_hydrolase_CS"/>
</dbReference>
<dbReference type="CDD" id="cd04677">
    <property type="entry name" value="NUDIX_Hydrolase"/>
    <property type="match status" value="1"/>
</dbReference>
<dbReference type="PANTHER" id="PTHR43046:SF2">
    <property type="entry name" value="8-OXO-DGTP DIPHOSPHATASE-RELATED"/>
    <property type="match status" value="1"/>
</dbReference>
<dbReference type="InterPro" id="IPR020476">
    <property type="entry name" value="Nudix_hydrolase"/>
</dbReference>
<evidence type="ECO:0000259" key="4">
    <source>
        <dbReference type="PROSITE" id="PS51462"/>
    </source>
</evidence>